<sequence>MMEPAMGGRRVIKETAIKIGNRQETKDRNHCLILGGNIETRRETPISKLNDIKSFPNMEETGLEIAEERKRRRGNVLSMGQKITIVCTNTKCMDMDMGIEACKSSNATETTKANGVENELVDDQAIEMLAGPGFRVCP</sequence>
<accession>A0ACB9C4Y4</accession>
<organism evidence="1 2">
    <name type="scientific">Arctium lappa</name>
    <name type="common">Greater burdock</name>
    <name type="synonym">Lappa major</name>
    <dbReference type="NCBI Taxonomy" id="4217"/>
    <lineage>
        <taxon>Eukaryota</taxon>
        <taxon>Viridiplantae</taxon>
        <taxon>Streptophyta</taxon>
        <taxon>Embryophyta</taxon>
        <taxon>Tracheophyta</taxon>
        <taxon>Spermatophyta</taxon>
        <taxon>Magnoliopsida</taxon>
        <taxon>eudicotyledons</taxon>
        <taxon>Gunneridae</taxon>
        <taxon>Pentapetalae</taxon>
        <taxon>asterids</taxon>
        <taxon>campanulids</taxon>
        <taxon>Asterales</taxon>
        <taxon>Asteraceae</taxon>
        <taxon>Carduoideae</taxon>
        <taxon>Cardueae</taxon>
        <taxon>Arctiinae</taxon>
        <taxon>Arctium</taxon>
    </lineage>
</organism>
<reference evidence="2" key="1">
    <citation type="journal article" date="2022" name="Mol. Ecol. Resour.">
        <title>The genomes of chicory, endive, great burdock and yacon provide insights into Asteraceae palaeo-polyploidization history and plant inulin production.</title>
        <authorList>
            <person name="Fan W."/>
            <person name="Wang S."/>
            <person name="Wang H."/>
            <person name="Wang A."/>
            <person name="Jiang F."/>
            <person name="Liu H."/>
            <person name="Zhao H."/>
            <person name="Xu D."/>
            <person name="Zhang Y."/>
        </authorList>
    </citation>
    <scope>NUCLEOTIDE SEQUENCE [LARGE SCALE GENOMIC DNA]</scope>
    <source>
        <strain evidence="2">cv. Niubang</strain>
    </source>
</reference>
<name>A0ACB9C4Y4_ARCLA</name>
<keyword evidence="2" id="KW-1185">Reference proteome</keyword>
<proteinExistence type="predicted"/>
<evidence type="ECO:0000313" key="2">
    <source>
        <dbReference type="Proteomes" id="UP001055879"/>
    </source>
</evidence>
<comment type="caution">
    <text evidence="1">The sequence shown here is derived from an EMBL/GenBank/DDBJ whole genome shotgun (WGS) entry which is preliminary data.</text>
</comment>
<protein>
    <submittedName>
        <fullName evidence="1">Uncharacterized protein</fullName>
    </submittedName>
</protein>
<reference evidence="1 2" key="2">
    <citation type="journal article" date="2022" name="Mol. Ecol. Resour.">
        <title>The genomes of chicory, endive, great burdock and yacon provide insights into Asteraceae paleo-polyploidization history and plant inulin production.</title>
        <authorList>
            <person name="Fan W."/>
            <person name="Wang S."/>
            <person name="Wang H."/>
            <person name="Wang A."/>
            <person name="Jiang F."/>
            <person name="Liu H."/>
            <person name="Zhao H."/>
            <person name="Xu D."/>
            <person name="Zhang Y."/>
        </authorList>
    </citation>
    <scope>NUCLEOTIDE SEQUENCE [LARGE SCALE GENOMIC DNA]</scope>
    <source>
        <strain evidence="2">cv. Niubang</strain>
    </source>
</reference>
<evidence type="ECO:0000313" key="1">
    <source>
        <dbReference type="EMBL" id="KAI3729270.1"/>
    </source>
</evidence>
<dbReference type="EMBL" id="CM042051">
    <property type="protein sequence ID" value="KAI3729270.1"/>
    <property type="molecule type" value="Genomic_DNA"/>
</dbReference>
<gene>
    <name evidence="1" type="ORF">L6452_17923</name>
</gene>
<dbReference type="Proteomes" id="UP001055879">
    <property type="component" value="Linkage Group LG05"/>
</dbReference>